<dbReference type="EC" id="2.7.7.65" evidence="1"/>
<feature type="domain" description="GGDEF" evidence="4">
    <location>
        <begin position="361"/>
        <end position="492"/>
    </location>
</feature>
<keyword evidence="3" id="KW-0472">Membrane</keyword>
<dbReference type="CDD" id="cd18773">
    <property type="entry name" value="PDC1_HK_sensor"/>
    <property type="match status" value="1"/>
</dbReference>
<dbReference type="NCBIfam" id="TIGR00254">
    <property type="entry name" value="GGDEF"/>
    <property type="match status" value="1"/>
</dbReference>
<dbReference type="InterPro" id="IPR000160">
    <property type="entry name" value="GGDEF_dom"/>
</dbReference>
<reference evidence="6" key="1">
    <citation type="submission" date="2017-12" db="EMBL/GenBank/DDBJ databases">
        <title>Draft genome sequence of Telmatospirillum siberiense 26-4b1T, an acidotolerant peatland alphaproteobacterium potentially involved in sulfur cycling.</title>
        <authorList>
            <person name="Hausmann B."/>
            <person name="Pjevac P."/>
            <person name="Schreck K."/>
            <person name="Herbold C.W."/>
            <person name="Daims H."/>
            <person name="Wagner M."/>
            <person name="Pester M."/>
            <person name="Loy A."/>
        </authorList>
    </citation>
    <scope>NUCLEOTIDE SEQUENCE [LARGE SCALE GENOMIC DNA]</scope>
    <source>
        <strain evidence="6">26-4b1</strain>
    </source>
</reference>
<dbReference type="PANTHER" id="PTHR45138:SF9">
    <property type="entry name" value="DIGUANYLATE CYCLASE DGCM-RELATED"/>
    <property type="match status" value="1"/>
</dbReference>
<dbReference type="FunFam" id="3.30.70.270:FF:000001">
    <property type="entry name" value="Diguanylate cyclase domain protein"/>
    <property type="match status" value="1"/>
</dbReference>
<dbReference type="Gene3D" id="3.30.450.20">
    <property type="entry name" value="PAS domain"/>
    <property type="match status" value="2"/>
</dbReference>
<dbReference type="OrthoDB" id="9812260at2"/>
<dbReference type="PROSITE" id="PS50887">
    <property type="entry name" value="GGDEF"/>
    <property type="match status" value="1"/>
</dbReference>
<gene>
    <name evidence="5" type="ORF">CWS72_00590</name>
</gene>
<proteinExistence type="predicted"/>
<dbReference type="EMBL" id="PIUM01000001">
    <property type="protein sequence ID" value="PKU26384.1"/>
    <property type="molecule type" value="Genomic_DNA"/>
</dbReference>
<dbReference type="InterPro" id="IPR029787">
    <property type="entry name" value="Nucleotide_cyclase"/>
</dbReference>
<evidence type="ECO:0000313" key="5">
    <source>
        <dbReference type="EMBL" id="PKU26384.1"/>
    </source>
</evidence>
<dbReference type="GO" id="GO:0052621">
    <property type="term" value="F:diguanylate cyclase activity"/>
    <property type="evidence" value="ECO:0007669"/>
    <property type="project" value="UniProtKB-EC"/>
</dbReference>
<keyword evidence="3" id="KW-0812">Transmembrane</keyword>
<dbReference type="SMART" id="SM00267">
    <property type="entry name" value="GGDEF"/>
    <property type="match status" value="1"/>
</dbReference>
<protein>
    <recommendedName>
        <fullName evidence="1">diguanylate cyclase</fullName>
        <ecNumber evidence="1">2.7.7.65</ecNumber>
    </recommendedName>
</protein>
<evidence type="ECO:0000256" key="3">
    <source>
        <dbReference type="SAM" id="Phobius"/>
    </source>
</evidence>
<dbReference type="RefSeq" id="WP_101248614.1">
    <property type="nucleotide sequence ID" value="NZ_PIUM01000001.1"/>
</dbReference>
<organism evidence="5 6">
    <name type="scientific">Telmatospirillum siberiense</name>
    <dbReference type="NCBI Taxonomy" id="382514"/>
    <lineage>
        <taxon>Bacteria</taxon>
        <taxon>Pseudomonadati</taxon>
        <taxon>Pseudomonadota</taxon>
        <taxon>Alphaproteobacteria</taxon>
        <taxon>Rhodospirillales</taxon>
        <taxon>Rhodospirillaceae</taxon>
        <taxon>Telmatospirillum</taxon>
    </lineage>
</organism>
<dbReference type="Gene3D" id="3.30.70.270">
    <property type="match status" value="1"/>
</dbReference>
<evidence type="ECO:0000256" key="1">
    <source>
        <dbReference type="ARBA" id="ARBA00012528"/>
    </source>
</evidence>
<feature type="transmembrane region" description="Helical" evidence="3">
    <location>
        <begin position="14"/>
        <end position="34"/>
    </location>
</feature>
<comment type="catalytic activity">
    <reaction evidence="2">
        <text>2 GTP = 3',3'-c-di-GMP + 2 diphosphate</text>
        <dbReference type="Rhea" id="RHEA:24898"/>
        <dbReference type="ChEBI" id="CHEBI:33019"/>
        <dbReference type="ChEBI" id="CHEBI:37565"/>
        <dbReference type="ChEBI" id="CHEBI:58805"/>
        <dbReference type="EC" id="2.7.7.65"/>
    </reaction>
</comment>
<dbReference type="CDD" id="cd12915">
    <property type="entry name" value="PDC2_DGC_like"/>
    <property type="match status" value="1"/>
</dbReference>
<evidence type="ECO:0000313" key="6">
    <source>
        <dbReference type="Proteomes" id="UP000233293"/>
    </source>
</evidence>
<name>A0A2N3Q154_9PROT</name>
<evidence type="ECO:0000256" key="2">
    <source>
        <dbReference type="ARBA" id="ARBA00034247"/>
    </source>
</evidence>
<sequence>MADVDKKPANLRRWNIVVIGATVALITLSASLSWRHYTKLRDERIALTLTNGERVLQALRDHTMRLLDYSDSYIRSVRSYYLQNGDKFSMAQYLQEIKIEHASSFQGILAIGNSDGDIIFNSENLSIQNLGSAKPPYFEYFRNHPQDGVYIDPTRRGQVSGKMLFRLVRPIIKNGAFDSFVLMGIRPEHFTMLFEGFDLGPHSFTAMFTLDHRLIARQPSPPDEYYNRPLDNIDLWQHLKNSKSGSYTARSQIDGIERYVLYTRLPDYPIVIDIGISRDNIIDTLRDTKFYILTQEILFSVSSVIFAALIMLILQKNSKLTLAEQIIRALANTDPLTGLKNRRHFFEVAAREFTRAERYDLPLAVMMIDADHFKSINDTFGHATGDVALCQMVKKVSEVLRETDVFGRLGGEEFAILLPQTTIGGATVLAERVRENIAAMTIDTDKGPLRLTVSIGVDARSNRTPSFATMLHDADSAMYRAKEAGRNRVMPA</sequence>
<keyword evidence="3" id="KW-1133">Transmembrane helix</keyword>
<dbReference type="InterPro" id="IPR050469">
    <property type="entry name" value="Diguanylate_Cyclase"/>
</dbReference>
<dbReference type="Proteomes" id="UP000233293">
    <property type="component" value="Unassembled WGS sequence"/>
</dbReference>
<dbReference type="Pfam" id="PF22588">
    <property type="entry name" value="dCache_1_like"/>
    <property type="match status" value="1"/>
</dbReference>
<comment type="caution">
    <text evidence="5">The sequence shown here is derived from an EMBL/GenBank/DDBJ whole genome shotgun (WGS) entry which is preliminary data.</text>
</comment>
<evidence type="ECO:0000259" key="4">
    <source>
        <dbReference type="PROSITE" id="PS50887"/>
    </source>
</evidence>
<feature type="transmembrane region" description="Helical" evidence="3">
    <location>
        <begin position="290"/>
        <end position="314"/>
    </location>
</feature>
<accession>A0A2N3Q154</accession>
<dbReference type="CDD" id="cd01949">
    <property type="entry name" value="GGDEF"/>
    <property type="match status" value="1"/>
</dbReference>
<dbReference type="InterPro" id="IPR043128">
    <property type="entry name" value="Rev_trsase/Diguanyl_cyclase"/>
</dbReference>
<dbReference type="PANTHER" id="PTHR45138">
    <property type="entry name" value="REGULATORY COMPONENTS OF SENSORY TRANSDUCTION SYSTEM"/>
    <property type="match status" value="1"/>
</dbReference>
<keyword evidence="6" id="KW-1185">Reference proteome</keyword>
<dbReference type="InterPro" id="IPR054327">
    <property type="entry name" value="His-kinase-like_sensor"/>
</dbReference>
<dbReference type="AlphaFoldDB" id="A0A2N3Q154"/>
<dbReference type="SUPFAM" id="SSF55073">
    <property type="entry name" value="Nucleotide cyclase"/>
    <property type="match status" value="1"/>
</dbReference>
<dbReference type="Pfam" id="PF00990">
    <property type="entry name" value="GGDEF"/>
    <property type="match status" value="1"/>
</dbReference>